<feature type="compositionally biased region" description="Low complexity" evidence="1">
    <location>
        <begin position="279"/>
        <end position="314"/>
    </location>
</feature>
<feature type="chain" id="PRO_5020599864" evidence="2">
    <location>
        <begin position="26"/>
        <end position="314"/>
    </location>
</feature>
<feature type="region of interest" description="Disordered" evidence="1">
    <location>
        <begin position="278"/>
        <end position="314"/>
    </location>
</feature>
<gene>
    <name evidence="4" type="ORF">ESZ00_03710</name>
</gene>
<keyword evidence="5" id="KW-1185">Reference proteome</keyword>
<sequence length="314" mass="33070">MIGIPKPMALSALLVAASLGMPAMAQSSGTAQVNTGATAGQATQGQSAQPNPNDNSTYATGQPLQTKSNEGFWGHMNPFARKKWVKRQLDPVKDRLNELDQLQAKNANDIKDVDARAQAGIHQAQSTADQANQTAVAANNTATQANQLATQASDRTGQLTTTVNGLDQYQKVNDTEIRFRPGQTVLNAKAKDALSQIATQLQGQKGYIVEVAGYSHARGQAGIQNSQHMADAVVRYLAEQQIPVYRIHQVAMGNAPLDDAEGTHGSVVRVTLMQNSLATSNTSSSNGGSPIGATQSSTQPSPQGAASQQAVSQR</sequence>
<evidence type="ECO:0000313" key="5">
    <source>
        <dbReference type="Proteomes" id="UP000290253"/>
    </source>
</evidence>
<dbReference type="OrthoDB" id="118502at2"/>
<dbReference type="Gene3D" id="3.30.1330.60">
    <property type="entry name" value="OmpA-like domain"/>
    <property type="match status" value="1"/>
</dbReference>
<evidence type="ECO:0000256" key="2">
    <source>
        <dbReference type="SAM" id="SignalP"/>
    </source>
</evidence>
<reference evidence="4 5" key="1">
    <citation type="journal article" date="2016" name="Int. J. Syst. Evol. Microbiol.">
        <title>Acidipila dinghuensis sp. nov., an acidobacterium isolated from forest soil.</title>
        <authorList>
            <person name="Jiang Y.W."/>
            <person name="Wang J."/>
            <person name="Chen M.H."/>
            <person name="Lv Y.Y."/>
            <person name="Qiu L.H."/>
        </authorList>
    </citation>
    <scope>NUCLEOTIDE SEQUENCE [LARGE SCALE GENOMIC DNA]</scope>
    <source>
        <strain evidence="4 5">DHOF10</strain>
    </source>
</reference>
<feature type="domain" description="OmpA-like" evidence="3">
    <location>
        <begin position="178"/>
        <end position="263"/>
    </location>
</feature>
<comment type="caution">
    <text evidence="4">The sequence shown here is derived from an EMBL/GenBank/DDBJ whole genome shotgun (WGS) entry which is preliminary data.</text>
</comment>
<accession>A0A4Q1SKB6</accession>
<dbReference type="InterPro" id="IPR006665">
    <property type="entry name" value="OmpA-like"/>
</dbReference>
<organism evidence="4 5">
    <name type="scientific">Silvibacterium dinghuense</name>
    <dbReference type="NCBI Taxonomy" id="1560006"/>
    <lineage>
        <taxon>Bacteria</taxon>
        <taxon>Pseudomonadati</taxon>
        <taxon>Acidobacteriota</taxon>
        <taxon>Terriglobia</taxon>
        <taxon>Terriglobales</taxon>
        <taxon>Acidobacteriaceae</taxon>
        <taxon>Silvibacterium</taxon>
    </lineage>
</organism>
<feature type="compositionally biased region" description="Polar residues" evidence="1">
    <location>
        <begin position="47"/>
        <end position="69"/>
    </location>
</feature>
<feature type="signal peptide" evidence="2">
    <location>
        <begin position="1"/>
        <end position="25"/>
    </location>
</feature>
<evidence type="ECO:0000259" key="3">
    <source>
        <dbReference type="Pfam" id="PF00691"/>
    </source>
</evidence>
<dbReference type="SUPFAM" id="SSF103088">
    <property type="entry name" value="OmpA-like"/>
    <property type="match status" value="1"/>
</dbReference>
<dbReference type="EMBL" id="SDMK01000001">
    <property type="protein sequence ID" value="RXS98131.1"/>
    <property type="molecule type" value="Genomic_DNA"/>
</dbReference>
<feature type="region of interest" description="Disordered" evidence="1">
    <location>
        <begin position="35"/>
        <end position="73"/>
    </location>
</feature>
<protein>
    <submittedName>
        <fullName evidence="4">Flagellar motor protein MotB</fullName>
    </submittedName>
</protein>
<keyword evidence="2" id="KW-0732">Signal</keyword>
<dbReference type="Proteomes" id="UP000290253">
    <property type="component" value="Unassembled WGS sequence"/>
</dbReference>
<feature type="compositionally biased region" description="Low complexity" evidence="1">
    <location>
        <begin position="35"/>
        <end position="46"/>
    </location>
</feature>
<keyword evidence="4" id="KW-0282">Flagellum</keyword>
<evidence type="ECO:0000256" key="1">
    <source>
        <dbReference type="SAM" id="MobiDB-lite"/>
    </source>
</evidence>
<keyword evidence="4" id="KW-0969">Cilium</keyword>
<keyword evidence="4" id="KW-0966">Cell projection</keyword>
<name>A0A4Q1SKB6_9BACT</name>
<dbReference type="AlphaFoldDB" id="A0A4Q1SKB6"/>
<dbReference type="Pfam" id="PF00691">
    <property type="entry name" value="OmpA"/>
    <property type="match status" value="1"/>
</dbReference>
<proteinExistence type="predicted"/>
<evidence type="ECO:0000313" key="4">
    <source>
        <dbReference type="EMBL" id="RXS98131.1"/>
    </source>
</evidence>
<dbReference type="InterPro" id="IPR036737">
    <property type="entry name" value="OmpA-like_sf"/>
</dbReference>